<feature type="compositionally biased region" description="Low complexity" evidence="22">
    <location>
        <begin position="1348"/>
        <end position="1372"/>
    </location>
</feature>
<keyword evidence="7" id="KW-0479">Metal-binding</keyword>
<keyword evidence="16 21" id="KW-0675">Receptor</keyword>
<keyword evidence="6 21" id="KW-0812">Transmembrane</keyword>
<dbReference type="CDD" id="cd05032">
    <property type="entry name" value="PTKc_InsR_like"/>
    <property type="match status" value="1"/>
</dbReference>
<evidence type="ECO:0000256" key="15">
    <source>
        <dbReference type="ARBA" id="ARBA00023137"/>
    </source>
</evidence>
<keyword evidence="10 20" id="KW-0547">Nucleotide-binding</keyword>
<comment type="cofactor">
    <cofactor evidence="1">
        <name>Mn(2+)</name>
        <dbReference type="ChEBI" id="CHEBI:29035"/>
    </cofactor>
</comment>
<dbReference type="InterPro" id="IPR017441">
    <property type="entry name" value="Protein_kinase_ATP_BS"/>
</dbReference>
<keyword evidence="17" id="KW-0325">Glycoprotein</keyword>
<evidence type="ECO:0000256" key="8">
    <source>
        <dbReference type="ARBA" id="ARBA00022729"/>
    </source>
</evidence>
<evidence type="ECO:0000256" key="19">
    <source>
        <dbReference type="ARBA" id="ARBA00051243"/>
    </source>
</evidence>
<dbReference type="SUPFAM" id="SSF56112">
    <property type="entry name" value="Protein kinase-like (PK-like)"/>
    <property type="match status" value="1"/>
</dbReference>
<evidence type="ECO:0000256" key="16">
    <source>
        <dbReference type="ARBA" id="ARBA00023170"/>
    </source>
</evidence>
<feature type="domain" description="Protein kinase" evidence="25">
    <location>
        <begin position="1044"/>
        <end position="1314"/>
    </location>
</feature>
<dbReference type="InterPro" id="IPR036116">
    <property type="entry name" value="FN3_sf"/>
</dbReference>
<feature type="signal peptide" evidence="24">
    <location>
        <begin position="1"/>
        <end position="23"/>
    </location>
</feature>
<evidence type="ECO:0000256" key="10">
    <source>
        <dbReference type="ARBA" id="ARBA00022741"/>
    </source>
</evidence>
<keyword evidence="4" id="KW-0808">Transferase</keyword>
<dbReference type="InterPro" id="IPR020635">
    <property type="entry name" value="Tyr_kinase_cat_dom"/>
</dbReference>
<evidence type="ECO:0000256" key="22">
    <source>
        <dbReference type="SAM" id="MobiDB-lite"/>
    </source>
</evidence>
<sequence length="1709" mass="190064">MNKCKLLIILLVKVFTISESISAQCGKYEKIQNPADGICKSIDIRNKVEFLRQLENCTVIEGFLRISLISDATPADYEQYSFPKLREITDHLMLYRVLGLKTLGHLFPNLTVIRGRIPFNNYAFVAYEMQDLEEIGLYSLRSISGGGVRLTKNKKLCYIQTVDWTSLGVDPAAQDFRENKEESQCANFCPSNCSSAKEEDVNVKRCWTTQHCQKNLNCRCPNGQACMDNGTCCHQWCLGGCTGPGSGDCLSCKGVVFEGKCQPHCPPHTYMYFKRRCLTDKECLGLRNKSRNGEGKAMIVRGEKGEGGMPSMCVSKCPDKYIVSEVGEFKNAECVKCQGFCPKVCNGTDVNSLEDATRLDGCSKIVGPLVIQIMGGSNVAQQMEKYLGNIKEVTGYINIRRSMALLTLYFFKNLEIIGGENLAHQGSALVVMDNSNLQELFPEEQMKKMKIKRGNVSFHSNRKLCLYRIKKFVSYLNLSTTPTDSDISPATNGDLKPCMEHQLRLEVQKTYHNSAVLEWEKDSGDTRQLLTYIINYKEVKDDDDSDINIFQGRDACSDDAWLTKEQPPIDNLDKYQSGVVGNLKPYTKYAAYVQAYTLSTASHSAMTKVIMFKTDPYYPTEPTDLVVTSDMPNELIVTWKPPKFPHGNVTHYKLIYRKQPLNPTSFEQRNYCDHPIVPSKEKYKNEAAEEEIKPNISANCCLCPKSQEQLKEEERMQKIEVYFEDYLQKHVYCKRYDKLPDGIDIDRVLNSDPQLRELASVTQFNEIHGKNISNVKDGDKLVPYSTEKSDNVEEKKFESNFDKNATDNIQEVVVYGLKVVLPNLDHYQEYSIEVQACQDTSGKENVSKLCSYNRAITLGRTKAAQDVDKVNVSTIEVDVITNNTGEVLLKWQPPARPNGLVLMYNIYYKRANQKDLVPQKLCVNILEYQKHSGYKLSGLGPGNWTVQIEPVSLAGNGSHNISHTAQRFFIIPPPPGEEDMSKVIIAVTVIAVIVVIVFVVGIVWAIAKHRFSQNALTVISPNINYMPSEQIYNMDDWEVDRDKIKLIKELGQGSFGMVYEGIAKGLGEDPDEEIPVAVKTVNDRASFNDKREFLKEATIMKAFDCFHVVKLLGVVSTSQPALVIMELMALGDLKNYLREHRPDENSGVSPPNLLDILQMAGEIADGMAYLAATKFVHRDLAARNCMVAQDKTVKIGDFGMTRDIYETDYYRKGGKGMLPVRWMAPESLKDGVFTTTSDVWSYGVVMWEMVTLAAQPYQGLSNDEVVRYISDGSTMDIPKKCPQKMAYLMQHCWAKKPKDRPTFMEIIEYLLPHLSARFEKVSYFFNDGGGHTEGGGKGTLPDPEDSSDASSINSLSCEGAAASRPSASANPSGYQFKGSHDNYHTNSLYGDLSLHHEGYSDEDVEGRNFFPQSHDFRGGSLNDMDIGGDFHSPIESGVDVDDVRQPFMSGDFQPDSHMLTTPPSFGVGADHGSRSSGLIELQPLINKDRSINPSVSHQLSTVQNSHPFSSADIAHQPSTFAKNSESGPQSSSQQQHAFSLVSPDPLKSGPPPDSSAGPSDLTWAKRPFAAQTPPVSSSSNGTHPTLKLPALNQPPGRGFRQVPLVSSGASDRENYKTRNYPTNSSEHRPTLSVPPTNSRVVNMEEGLSSPEEPSPNVAELCDSPPPGAITSSSEGSKESSKSSGSHSLLNGLTNGHIPLTSLKHRPAPC</sequence>
<evidence type="ECO:0000256" key="6">
    <source>
        <dbReference type="ARBA" id="ARBA00022692"/>
    </source>
</evidence>
<dbReference type="InterPro" id="IPR000494">
    <property type="entry name" value="Rcpt_L-dom"/>
</dbReference>
<keyword evidence="18" id="KW-0464">Manganese</keyword>
<dbReference type="Proteomes" id="UP000694888">
    <property type="component" value="Unplaced"/>
</dbReference>
<dbReference type="InterPro" id="IPR002011">
    <property type="entry name" value="Tyr_kinase_rcpt_2_CS"/>
</dbReference>
<feature type="chain" id="PRO_5045508538" description="Tyrosine-protein kinase receptor" evidence="24">
    <location>
        <begin position="24"/>
        <end position="1709"/>
    </location>
</feature>
<keyword evidence="13 23" id="KW-1133">Transmembrane helix</keyword>
<keyword evidence="12 20" id="KW-0067">ATP-binding</keyword>
<dbReference type="PROSITE" id="PS00109">
    <property type="entry name" value="PROTEIN_KINASE_TYR"/>
    <property type="match status" value="1"/>
</dbReference>
<evidence type="ECO:0000256" key="3">
    <source>
        <dbReference type="ARBA" id="ARBA00022553"/>
    </source>
</evidence>
<dbReference type="CDD" id="cd00064">
    <property type="entry name" value="FU"/>
    <property type="match status" value="1"/>
</dbReference>
<dbReference type="PROSITE" id="PS00239">
    <property type="entry name" value="RECEPTOR_TYR_KIN_II"/>
    <property type="match status" value="1"/>
</dbReference>
<dbReference type="Gene3D" id="2.60.40.10">
    <property type="entry name" value="Immunoglobulins"/>
    <property type="match status" value="3"/>
</dbReference>
<dbReference type="CDD" id="cd00063">
    <property type="entry name" value="FN3"/>
    <property type="match status" value="3"/>
</dbReference>
<accession>A0ABM0JM70</accession>
<evidence type="ECO:0000256" key="4">
    <source>
        <dbReference type="ARBA" id="ARBA00022679"/>
    </source>
</evidence>
<feature type="compositionally biased region" description="Low complexity" evidence="22">
    <location>
        <begin position="1644"/>
        <end position="1655"/>
    </location>
</feature>
<keyword evidence="15" id="KW-0829">Tyrosine-protein kinase</keyword>
<dbReference type="EC" id="2.7.10.1" evidence="21"/>
<keyword evidence="27" id="KW-1185">Reference proteome</keyword>
<feature type="transmembrane region" description="Helical" evidence="23">
    <location>
        <begin position="983"/>
        <end position="1007"/>
    </location>
</feature>
<keyword evidence="14 23" id="KW-0472">Membrane</keyword>
<keyword evidence="11" id="KW-0418">Kinase</keyword>
<dbReference type="SMART" id="SM00219">
    <property type="entry name" value="TyrKc"/>
    <property type="match status" value="1"/>
</dbReference>
<feature type="domain" description="Fibronectin type-III" evidence="26">
    <location>
        <begin position="871"/>
        <end position="974"/>
    </location>
</feature>
<dbReference type="Pfam" id="PF01030">
    <property type="entry name" value="Recep_L_domain"/>
    <property type="match status" value="2"/>
</dbReference>
<dbReference type="Gene3D" id="3.30.200.20">
    <property type="entry name" value="Phosphorylase Kinase, domain 1"/>
    <property type="match status" value="1"/>
</dbReference>
<dbReference type="InterPro" id="IPR036941">
    <property type="entry name" value="Rcpt_L-dom_sf"/>
</dbReference>
<dbReference type="RefSeq" id="XP_005096967.1">
    <property type="nucleotide sequence ID" value="XM_005096910.3"/>
</dbReference>
<evidence type="ECO:0000256" key="18">
    <source>
        <dbReference type="ARBA" id="ARBA00023211"/>
    </source>
</evidence>
<evidence type="ECO:0000259" key="26">
    <source>
        <dbReference type="PROSITE" id="PS50853"/>
    </source>
</evidence>
<dbReference type="Pfam" id="PF07714">
    <property type="entry name" value="PK_Tyr_Ser-Thr"/>
    <property type="match status" value="1"/>
</dbReference>
<feature type="compositionally biased region" description="Polar residues" evidence="22">
    <location>
        <begin position="1518"/>
        <end position="1528"/>
    </location>
</feature>
<evidence type="ECO:0000256" key="20">
    <source>
        <dbReference type="PROSITE-ProRule" id="PRU10141"/>
    </source>
</evidence>
<dbReference type="SMART" id="SM00261">
    <property type="entry name" value="FU"/>
    <property type="match status" value="1"/>
</dbReference>
<feature type="region of interest" description="Disordered" evidence="22">
    <location>
        <begin position="1333"/>
        <end position="1377"/>
    </location>
</feature>
<evidence type="ECO:0000256" key="1">
    <source>
        <dbReference type="ARBA" id="ARBA00001936"/>
    </source>
</evidence>
<keyword evidence="3 21" id="KW-0597">Phosphoprotein</keyword>
<keyword evidence="8 24" id="KW-0732">Signal</keyword>
<dbReference type="InterPro" id="IPR006212">
    <property type="entry name" value="Furin_repeat"/>
</dbReference>
<dbReference type="InterPro" id="IPR009030">
    <property type="entry name" value="Growth_fac_rcpt_cys_sf"/>
</dbReference>
<feature type="binding site" evidence="20">
    <location>
        <position position="1079"/>
    </location>
    <ligand>
        <name>ATP</name>
        <dbReference type="ChEBI" id="CHEBI:30616"/>
    </ligand>
</feature>
<dbReference type="InterPro" id="IPR003961">
    <property type="entry name" value="FN3_dom"/>
</dbReference>
<dbReference type="InterPro" id="IPR001245">
    <property type="entry name" value="Ser-Thr/Tyr_kinase_cat_dom"/>
</dbReference>
<dbReference type="InterPro" id="IPR000719">
    <property type="entry name" value="Prot_kinase_dom"/>
</dbReference>
<feature type="domain" description="Fibronectin type-III" evidence="26">
    <location>
        <begin position="621"/>
        <end position="726"/>
    </location>
</feature>
<dbReference type="Gene3D" id="3.80.20.20">
    <property type="entry name" value="Receptor L-domain"/>
    <property type="match status" value="2"/>
</dbReference>
<dbReference type="InterPro" id="IPR011009">
    <property type="entry name" value="Kinase-like_dom_sf"/>
</dbReference>
<dbReference type="Gene3D" id="2.10.220.10">
    <property type="entry name" value="Hormone Receptor, Insulin-like Growth Factor Receptor 1, Chain A, domain 2"/>
    <property type="match status" value="1"/>
</dbReference>
<evidence type="ECO:0000256" key="9">
    <source>
        <dbReference type="ARBA" id="ARBA00022737"/>
    </source>
</evidence>
<evidence type="ECO:0000313" key="27">
    <source>
        <dbReference type="Proteomes" id="UP000694888"/>
    </source>
</evidence>
<keyword evidence="5" id="KW-0165">Cleavage on pair of basic residues</keyword>
<dbReference type="InterPro" id="IPR006211">
    <property type="entry name" value="Furin-like_Cys-rich_dom"/>
</dbReference>
<dbReference type="SUPFAM" id="SSF52058">
    <property type="entry name" value="L domain-like"/>
    <property type="match status" value="2"/>
</dbReference>
<comment type="subcellular location">
    <subcellularLocation>
        <location evidence="2">Membrane</location>
        <topology evidence="2">Single-pass type I membrane protein</topology>
    </subcellularLocation>
</comment>
<evidence type="ECO:0000313" key="28">
    <source>
        <dbReference type="RefSeq" id="XP_005096967.1"/>
    </source>
</evidence>
<dbReference type="PROSITE" id="PS50853">
    <property type="entry name" value="FN3"/>
    <property type="match status" value="2"/>
</dbReference>
<dbReference type="Gene3D" id="1.10.510.10">
    <property type="entry name" value="Transferase(Phosphotransferase) domain 1"/>
    <property type="match status" value="1"/>
</dbReference>
<dbReference type="PANTHER" id="PTHR24416">
    <property type="entry name" value="TYROSINE-PROTEIN KINASE RECEPTOR"/>
    <property type="match status" value="1"/>
</dbReference>
<evidence type="ECO:0000256" key="24">
    <source>
        <dbReference type="SAM" id="SignalP"/>
    </source>
</evidence>
<evidence type="ECO:0000256" key="7">
    <source>
        <dbReference type="ARBA" id="ARBA00022723"/>
    </source>
</evidence>
<dbReference type="GeneID" id="101863259"/>
<evidence type="ECO:0000256" key="12">
    <source>
        <dbReference type="ARBA" id="ARBA00022840"/>
    </source>
</evidence>
<evidence type="ECO:0000256" key="14">
    <source>
        <dbReference type="ARBA" id="ARBA00023136"/>
    </source>
</evidence>
<organism evidence="27 28">
    <name type="scientific">Aplysia californica</name>
    <name type="common">California sea hare</name>
    <dbReference type="NCBI Taxonomy" id="6500"/>
    <lineage>
        <taxon>Eukaryota</taxon>
        <taxon>Metazoa</taxon>
        <taxon>Spiralia</taxon>
        <taxon>Lophotrochozoa</taxon>
        <taxon>Mollusca</taxon>
        <taxon>Gastropoda</taxon>
        <taxon>Heterobranchia</taxon>
        <taxon>Euthyneura</taxon>
        <taxon>Tectipleura</taxon>
        <taxon>Aplysiida</taxon>
        <taxon>Aplysioidea</taxon>
        <taxon>Aplysiidae</taxon>
        <taxon>Aplysia</taxon>
    </lineage>
</organism>
<evidence type="ECO:0000256" key="2">
    <source>
        <dbReference type="ARBA" id="ARBA00004479"/>
    </source>
</evidence>
<dbReference type="PANTHER" id="PTHR24416:SF525">
    <property type="entry name" value="INSULIN-LIKE RECEPTOR"/>
    <property type="match status" value="1"/>
</dbReference>
<dbReference type="PRINTS" id="PR00109">
    <property type="entry name" value="TYRKINASE"/>
</dbReference>
<dbReference type="InterPro" id="IPR008266">
    <property type="entry name" value="Tyr_kinase_AS"/>
</dbReference>
<dbReference type="Pfam" id="PF00757">
    <property type="entry name" value="Furin-like"/>
    <property type="match status" value="1"/>
</dbReference>
<feature type="region of interest" description="Disordered" evidence="22">
    <location>
        <begin position="1518"/>
        <end position="1709"/>
    </location>
</feature>
<comment type="similarity">
    <text evidence="21">Belongs to the protein kinase superfamily. Tyr protein kinase family. Insulin receptor subfamily.</text>
</comment>
<dbReference type="SUPFAM" id="SSF49265">
    <property type="entry name" value="Fibronectin type III"/>
    <property type="match status" value="2"/>
</dbReference>
<dbReference type="InterPro" id="IPR050122">
    <property type="entry name" value="RTK"/>
</dbReference>
<evidence type="ECO:0000256" key="13">
    <source>
        <dbReference type="ARBA" id="ARBA00022989"/>
    </source>
</evidence>
<dbReference type="PROSITE" id="PS00107">
    <property type="entry name" value="PROTEIN_KINASE_ATP"/>
    <property type="match status" value="1"/>
</dbReference>
<name>A0ABM0JM70_APLCA</name>
<dbReference type="PROSITE" id="PS50011">
    <property type="entry name" value="PROTEIN_KINASE_DOM"/>
    <property type="match status" value="1"/>
</dbReference>
<dbReference type="SMART" id="SM00060">
    <property type="entry name" value="FN3"/>
    <property type="match status" value="3"/>
</dbReference>
<gene>
    <name evidence="28" type="primary">LOC101863259</name>
</gene>
<keyword evidence="9" id="KW-0677">Repeat</keyword>
<dbReference type="InterPro" id="IPR013783">
    <property type="entry name" value="Ig-like_fold"/>
</dbReference>
<protein>
    <recommendedName>
        <fullName evidence="21">Tyrosine-protein kinase receptor</fullName>
        <ecNumber evidence="21">2.7.10.1</ecNumber>
    </recommendedName>
</protein>
<reference evidence="28" key="1">
    <citation type="submission" date="2025-08" db="UniProtKB">
        <authorList>
            <consortium name="RefSeq"/>
        </authorList>
    </citation>
    <scope>IDENTIFICATION</scope>
</reference>
<evidence type="ECO:0000256" key="23">
    <source>
        <dbReference type="SAM" id="Phobius"/>
    </source>
</evidence>
<evidence type="ECO:0000259" key="25">
    <source>
        <dbReference type="PROSITE" id="PS50011"/>
    </source>
</evidence>
<evidence type="ECO:0000256" key="21">
    <source>
        <dbReference type="RuleBase" id="RU000312"/>
    </source>
</evidence>
<feature type="compositionally biased region" description="Polar residues" evidence="22">
    <location>
        <begin position="1573"/>
        <end position="1583"/>
    </location>
</feature>
<evidence type="ECO:0000256" key="5">
    <source>
        <dbReference type="ARBA" id="ARBA00022685"/>
    </source>
</evidence>
<comment type="catalytic activity">
    <reaction evidence="19 21">
        <text>L-tyrosyl-[protein] + ATP = O-phospho-L-tyrosyl-[protein] + ADP + H(+)</text>
        <dbReference type="Rhea" id="RHEA:10596"/>
        <dbReference type="Rhea" id="RHEA-COMP:10136"/>
        <dbReference type="Rhea" id="RHEA-COMP:20101"/>
        <dbReference type="ChEBI" id="CHEBI:15378"/>
        <dbReference type="ChEBI" id="CHEBI:30616"/>
        <dbReference type="ChEBI" id="CHEBI:46858"/>
        <dbReference type="ChEBI" id="CHEBI:61978"/>
        <dbReference type="ChEBI" id="CHEBI:456216"/>
        <dbReference type="EC" id="2.7.10.1"/>
    </reaction>
</comment>
<dbReference type="SUPFAM" id="SSF57184">
    <property type="entry name" value="Growth factor receptor domain"/>
    <property type="match status" value="1"/>
</dbReference>
<evidence type="ECO:0000256" key="11">
    <source>
        <dbReference type="ARBA" id="ARBA00022777"/>
    </source>
</evidence>
<evidence type="ECO:0000256" key="17">
    <source>
        <dbReference type="ARBA" id="ARBA00023180"/>
    </source>
</evidence>
<proteinExistence type="inferred from homology"/>